<evidence type="ECO:0000256" key="3">
    <source>
        <dbReference type="ARBA" id="ARBA00007518"/>
    </source>
</evidence>
<protein>
    <submittedName>
        <fullName evidence="10">Tachykinin 1</fullName>
    </submittedName>
</protein>
<dbReference type="GO" id="GO:0007218">
    <property type="term" value="P:neuropeptide signaling pathway"/>
    <property type="evidence" value="ECO:0007669"/>
    <property type="project" value="UniProtKB-KW"/>
</dbReference>
<evidence type="ECO:0000256" key="1">
    <source>
        <dbReference type="ARBA" id="ARBA00003207"/>
    </source>
</evidence>
<feature type="domain" description="Tachykinin" evidence="9">
    <location>
        <begin position="131"/>
        <end position="141"/>
    </location>
</feature>
<name>A0A1A7X5S3_9TELE</name>
<keyword evidence="5" id="KW-0165">Cleavage on pair of basic residues</keyword>
<dbReference type="AlphaFoldDB" id="A0A1A7X5S3"/>
<proteinExistence type="inferred from homology"/>
<dbReference type="PANTHER" id="PTHR11250">
    <property type="entry name" value="TACHYKININ"/>
    <property type="match status" value="1"/>
</dbReference>
<evidence type="ECO:0000259" key="9">
    <source>
        <dbReference type="SMART" id="SM00203"/>
    </source>
</evidence>
<gene>
    <name evidence="10" type="primary">TAC1</name>
</gene>
<keyword evidence="8" id="KW-0527">Neuropeptide</keyword>
<reference evidence="10" key="2">
    <citation type="submission" date="2016-06" db="EMBL/GenBank/DDBJ databases">
        <title>The genome of a short-lived fish provides insights into sex chromosome evolution and the genetic control of aging.</title>
        <authorList>
            <person name="Reichwald K."/>
            <person name="Felder M."/>
            <person name="Petzold A."/>
            <person name="Koch P."/>
            <person name="Groth M."/>
            <person name="Platzer M."/>
        </authorList>
    </citation>
    <scope>NUCLEOTIDE SEQUENCE</scope>
    <source>
        <tissue evidence="10">Brain</tissue>
    </source>
</reference>
<evidence type="ECO:0000256" key="4">
    <source>
        <dbReference type="ARBA" id="ARBA00022525"/>
    </source>
</evidence>
<dbReference type="InterPro" id="IPR008216">
    <property type="entry name" value="Tachykinin_fam"/>
</dbReference>
<dbReference type="PANTHER" id="PTHR11250:SF4">
    <property type="entry name" value="PREPROTACHYKININ 1"/>
    <property type="match status" value="1"/>
</dbReference>
<comment type="subcellular location">
    <subcellularLocation>
        <location evidence="2">Secreted</location>
    </subcellularLocation>
</comment>
<dbReference type="PROSITE" id="PS00267">
    <property type="entry name" value="TACHYKININ"/>
    <property type="match status" value="1"/>
</dbReference>
<accession>A0A1A7X5S3</accession>
<organism evidence="10">
    <name type="scientific">Iconisemion striatum</name>
    <dbReference type="NCBI Taxonomy" id="60296"/>
    <lineage>
        <taxon>Eukaryota</taxon>
        <taxon>Metazoa</taxon>
        <taxon>Chordata</taxon>
        <taxon>Craniata</taxon>
        <taxon>Vertebrata</taxon>
        <taxon>Euteleostomi</taxon>
        <taxon>Actinopterygii</taxon>
        <taxon>Neopterygii</taxon>
        <taxon>Teleostei</taxon>
        <taxon>Neoteleostei</taxon>
        <taxon>Acanthomorphata</taxon>
        <taxon>Ovalentaria</taxon>
        <taxon>Atherinomorphae</taxon>
        <taxon>Cyprinodontiformes</taxon>
        <taxon>Nothobranchiidae</taxon>
        <taxon>Iconisemion</taxon>
    </lineage>
</organism>
<dbReference type="PRINTS" id="PR01829">
    <property type="entry name" value="PROTACHYKNIN"/>
</dbReference>
<evidence type="ECO:0000256" key="2">
    <source>
        <dbReference type="ARBA" id="ARBA00004613"/>
    </source>
</evidence>
<dbReference type="GO" id="GO:0007217">
    <property type="term" value="P:tachykinin receptor signaling pathway"/>
    <property type="evidence" value="ECO:0007669"/>
    <property type="project" value="InterPro"/>
</dbReference>
<keyword evidence="6" id="KW-0732">Signal</keyword>
<keyword evidence="4" id="KW-0964">Secreted</keyword>
<evidence type="ECO:0000256" key="8">
    <source>
        <dbReference type="ARBA" id="ARBA00023320"/>
    </source>
</evidence>
<dbReference type="EMBL" id="HADW01011991">
    <property type="protein sequence ID" value="SBP13391.1"/>
    <property type="molecule type" value="Transcribed_RNA"/>
</dbReference>
<sequence length="188" mass="21761">MLSEGLEKSARDKTPRAESFQRCDARALWNKVLSEGRSSARTARADLVSSFVVCLQLIYSDSIKSNKNNKNPIMKFLILPVLVALISAAQVFCEEKEPKDGTEFWTSRNQIQEDWLSSDPFREMLLRMTRKPRPHQFIGLMGKRSMANAQITRKRHKVNSFVGLMGKRSQEEPESYEWSTIQTYDKRR</sequence>
<evidence type="ECO:0000256" key="5">
    <source>
        <dbReference type="ARBA" id="ARBA00022685"/>
    </source>
</evidence>
<dbReference type="InterPro" id="IPR013055">
    <property type="entry name" value="Tachy_Neuro_lke_CS"/>
</dbReference>
<dbReference type="InterPro" id="IPR008215">
    <property type="entry name" value="Tachykinin_dom"/>
</dbReference>
<evidence type="ECO:0000256" key="7">
    <source>
        <dbReference type="ARBA" id="ARBA00022815"/>
    </source>
</evidence>
<reference evidence="10" key="1">
    <citation type="submission" date="2016-05" db="EMBL/GenBank/DDBJ databases">
        <authorList>
            <person name="Lavstsen T."/>
            <person name="Jespersen J.S."/>
        </authorList>
    </citation>
    <scope>NUCLEOTIDE SEQUENCE</scope>
    <source>
        <tissue evidence="10">Brain</tissue>
    </source>
</reference>
<dbReference type="SMART" id="SM00203">
    <property type="entry name" value="TK"/>
    <property type="match status" value="2"/>
</dbReference>
<dbReference type="GO" id="GO:0005576">
    <property type="term" value="C:extracellular region"/>
    <property type="evidence" value="ECO:0007669"/>
    <property type="project" value="UniProtKB-SubCell"/>
</dbReference>
<comment type="function">
    <text evidence="1">Tachykinins are active peptides which excite neurons, evoke behavioral responses, are potent vasodilators and secretagogues, and contract (directly or indirectly) many smooth muscles.</text>
</comment>
<feature type="domain" description="Tachykinin" evidence="9">
    <location>
        <begin position="155"/>
        <end position="165"/>
    </location>
</feature>
<evidence type="ECO:0000256" key="6">
    <source>
        <dbReference type="ARBA" id="ARBA00022729"/>
    </source>
</evidence>
<evidence type="ECO:0000313" key="10">
    <source>
        <dbReference type="EMBL" id="SBP13391.1"/>
    </source>
</evidence>
<comment type="similarity">
    <text evidence="3">Belongs to the tachykinin family.</text>
</comment>
<keyword evidence="7" id="KW-0027">Amidation</keyword>